<dbReference type="AlphaFoldDB" id="A0A7C9M491"/>
<gene>
    <name evidence="1" type="ORF">GN331_10120</name>
</gene>
<comment type="caution">
    <text evidence="1">The sequence shown here is derived from an EMBL/GenBank/DDBJ whole genome shotgun (WGS) entry which is preliminary data.</text>
</comment>
<dbReference type="Pfam" id="PF26541">
    <property type="entry name" value="MafI2"/>
    <property type="match status" value="1"/>
</dbReference>
<protein>
    <submittedName>
        <fullName evidence="1">Uncharacterized protein</fullName>
    </submittedName>
</protein>
<accession>A0A7C9M491</accession>
<proteinExistence type="predicted"/>
<organism evidence="1 2">
    <name type="scientific">Noviluteimonas gilva</name>
    <dbReference type="NCBI Taxonomy" id="2682097"/>
    <lineage>
        <taxon>Bacteria</taxon>
        <taxon>Pseudomonadati</taxon>
        <taxon>Pseudomonadota</taxon>
        <taxon>Gammaproteobacteria</taxon>
        <taxon>Lysobacterales</taxon>
        <taxon>Lysobacteraceae</taxon>
        <taxon>Noviluteimonas</taxon>
    </lineage>
</organism>
<keyword evidence="2" id="KW-1185">Reference proteome</keyword>
<name>A0A7C9M491_9GAMM</name>
<sequence>MQDVDEKVSRRQALEFYLMRGLWGEVHPQLRQASIEADRATRTVRVRFEYDGEPSLDALECGSCAASEVFACFPATWELDEQHVAAPRSGGLSQLEYLVYLRWEPERYVE</sequence>
<evidence type="ECO:0000313" key="1">
    <source>
        <dbReference type="EMBL" id="MUV14562.1"/>
    </source>
</evidence>
<dbReference type="RefSeq" id="WP_156641850.1">
    <property type="nucleotide sequence ID" value="NZ_WOXT01000002.1"/>
</dbReference>
<dbReference type="Proteomes" id="UP000479692">
    <property type="component" value="Unassembled WGS sequence"/>
</dbReference>
<evidence type="ECO:0000313" key="2">
    <source>
        <dbReference type="Proteomes" id="UP000479692"/>
    </source>
</evidence>
<reference evidence="1 2" key="1">
    <citation type="submission" date="2019-12" db="EMBL/GenBank/DDBJ databases">
        <authorList>
            <person name="Xu J."/>
        </authorList>
    </citation>
    <scope>NUCLEOTIDE SEQUENCE [LARGE SCALE GENOMIC DNA]</scope>
    <source>
        <strain evidence="1 2">HX-5-24</strain>
    </source>
</reference>
<dbReference type="EMBL" id="WOXT01000002">
    <property type="protein sequence ID" value="MUV14562.1"/>
    <property type="molecule type" value="Genomic_DNA"/>
</dbReference>
<dbReference type="InterPro" id="IPR058702">
    <property type="entry name" value="MafI2-like"/>
</dbReference>